<dbReference type="EMBL" id="CADCWF010000025">
    <property type="protein sequence ID" value="CAA9538269.1"/>
    <property type="molecule type" value="Genomic_DNA"/>
</dbReference>
<organism evidence="2">
    <name type="scientific">uncultured Thermomicrobiales bacterium</name>
    <dbReference type="NCBI Taxonomy" id="1645740"/>
    <lineage>
        <taxon>Bacteria</taxon>
        <taxon>Pseudomonadati</taxon>
        <taxon>Thermomicrobiota</taxon>
        <taxon>Thermomicrobia</taxon>
        <taxon>Thermomicrobiales</taxon>
        <taxon>environmental samples</taxon>
    </lineage>
</organism>
<feature type="non-terminal residue" evidence="2">
    <location>
        <position position="1"/>
    </location>
</feature>
<protein>
    <submittedName>
        <fullName evidence="2">Uncharacterized protein</fullName>
    </submittedName>
</protein>
<feature type="non-terminal residue" evidence="2">
    <location>
        <position position="136"/>
    </location>
</feature>
<reference evidence="2" key="1">
    <citation type="submission" date="2020-02" db="EMBL/GenBank/DDBJ databases">
        <authorList>
            <person name="Meier V. D."/>
        </authorList>
    </citation>
    <scope>NUCLEOTIDE SEQUENCE</scope>
    <source>
        <strain evidence="2">AVDCRST_MAG59</strain>
    </source>
</reference>
<feature type="compositionally biased region" description="Low complexity" evidence="1">
    <location>
        <begin position="1"/>
        <end position="11"/>
    </location>
</feature>
<proteinExistence type="predicted"/>
<feature type="compositionally biased region" description="Gly residues" evidence="1">
    <location>
        <begin position="29"/>
        <end position="44"/>
    </location>
</feature>
<sequence length="136" mass="14813">GRRSGRGPQRSGHARRGRVPGPDDPQRAPGGGARHPGGADGFNGRGRVAAGPVRNRVPAARRRVPEQCGPLRARADCASHRRPGARLRRHPRHGTAARRRRPDRNTRDDRPGLRGARDRLGVRVGGGGRARRVRRV</sequence>
<dbReference type="AlphaFoldDB" id="A0A6J4U1E1"/>
<feature type="compositionally biased region" description="Basic and acidic residues" evidence="1">
    <location>
        <begin position="103"/>
        <end position="121"/>
    </location>
</feature>
<feature type="region of interest" description="Disordered" evidence="1">
    <location>
        <begin position="1"/>
        <end position="136"/>
    </location>
</feature>
<feature type="compositionally biased region" description="Low complexity" evidence="1">
    <location>
        <begin position="45"/>
        <end position="58"/>
    </location>
</feature>
<name>A0A6J4U1E1_9BACT</name>
<evidence type="ECO:0000313" key="2">
    <source>
        <dbReference type="EMBL" id="CAA9538269.1"/>
    </source>
</evidence>
<accession>A0A6J4U1E1</accession>
<feature type="compositionally biased region" description="Basic residues" evidence="1">
    <location>
        <begin position="80"/>
        <end position="102"/>
    </location>
</feature>
<evidence type="ECO:0000256" key="1">
    <source>
        <dbReference type="SAM" id="MobiDB-lite"/>
    </source>
</evidence>
<gene>
    <name evidence="2" type="ORF">AVDCRST_MAG59-552</name>
</gene>